<dbReference type="EMBL" id="JACHYB010000002">
    <property type="protein sequence ID" value="MBB3187902.1"/>
    <property type="molecule type" value="Genomic_DNA"/>
</dbReference>
<dbReference type="Proteomes" id="UP000544222">
    <property type="component" value="Unassembled WGS sequence"/>
</dbReference>
<dbReference type="Pfam" id="PF00027">
    <property type="entry name" value="cNMP_binding"/>
    <property type="match status" value="1"/>
</dbReference>
<sequence length="196" mass="22466">MKFEDMHYLRQSLKALADFSDAEWELVVSCLQIKTFEKGELLLKAGDVCRSLLFLLSGTIVYYYLNDKGDEITTDFAFDGNWVTDNRSRLNATPSHLNIKAIEKVKAVSLSQTNLDGLYSRVPQMEHAGRILLEQAYVRLVQLSLDLQILSAEERYLKLCREHPQALQRLPLYHIANYLGIAPKSLSRIRNKKSFA</sequence>
<feature type="domain" description="Cyclic nucleotide-binding" evidence="1">
    <location>
        <begin position="15"/>
        <end position="118"/>
    </location>
</feature>
<dbReference type="CDD" id="cd00038">
    <property type="entry name" value="CAP_ED"/>
    <property type="match status" value="1"/>
</dbReference>
<keyword evidence="3" id="KW-1185">Reference proteome</keyword>
<reference evidence="2 3" key="1">
    <citation type="submission" date="2020-08" db="EMBL/GenBank/DDBJ databases">
        <title>Genomic Encyclopedia of Type Strains, Phase IV (KMG-IV): sequencing the most valuable type-strain genomes for metagenomic binning, comparative biology and taxonomic classification.</title>
        <authorList>
            <person name="Goeker M."/>
        </authorList>
    </citation>
    <scope>NUCLEOTIDE SEQUENCE [LARGE SCALE GENOMIC DNA]</scope>
    <source>
        <strain evidence="2 3">DSM 27471</strain>
    </source>
</reference>
<dbReference type="AlphaFoldDB" id="A0A7W5DRT6"/>
<dbReference type="Gene3D" id="2.60.120.10">
    <property type="entry name" value="Jelly Rolls"/>
    <property type="match status" value="1"/>
</dbReference>
<dbReference type="SMART" id="SM00100">
    <property type="entry name" value="cNMP"/>
    <property type="match status" value="1"/>
</dbReference>
<evidence type="ECO:0000313" key="2">
    <source>
        <dbReference type="EMBL" id="MBB3187902.1"/>
    </source>
</evidence>
<gene>
    <name evidence="2" type="ORF">FHX64_002100</name>
</gene>
<name>A0A7W5DRT6_9PORP</name>
<proteinExistence type="predicted"/>
<dbReference type="InterPro" id="IPR000595">
    <property type="entry name" value="cNMP-bd_dom"/>
</dbReference>
<dbReference type="InterPro" id="IPR018490">
    <property type="entry name" value="cNMP-bd_dom_sf"/>
</dbReference>
<protein>
    <submittedName>
        <fullName evidence="2">CRP-like cAMP-binding protein</fullName>
    </submittedName>
</protein>
<evidence type="ECO:0000259" key="1">
    <source>
        <dbReference type="PROSITE" id="PS50042"/>
    </source>
</evidence>
<organism evidence="2 3">
    <name type="scientific">Microbacter margulisiae</name>
    <dbReference type="NCBI Taxonomy" id="1350067"/>
    <lineage>
        <taxon>Bacteria</taxon>
        <taxon>Pseudomonadati</taxon>
        <taxon>Bacteroidota</taxon>
        <taxon>Bacteroidia</taxon>
        <taxon>Bacteroidales</taxon>
        <taxon>Porphyromonadaceae</taxon>
        <taxon>Microbacter</taxon>
    </lineage>
</organism>
<evidence type="ECO:0000313" key="3">
    <source>
        <dbReference type="Proteomes" id="UP000544222"/>
    </source>
</evidence>
<dbReference type="InterPro" id="IPR014710">
    <property type="entry name" value="RmlC-like_jellyroll"/>
</dbReference>
<dbReference type="PROSITE" id="PS50042">
    <property type="entry name" value="CNMP_BINDING_3"/>
    <property type="match status" value="1"/>
</dbReference>
<accession>A0A7W5DRT6</accession>
<dbReference type="SUPFAM" id="SSF51206">
    <property type="entry name" value="cAMP-binding domain-like"/>
    <property type="match status" value="1"/>
</dbReference>
<comment type="caution">
    <text evidence="2">The sequence shown here is derived from an EMBL/GenBank/DDBJ whole genome shotgun (WGS) entry which is preliminary data.</text>
</comment>